<dbReference type="Proteomes" id="UP000464178">
    <property type="component" value="Chromosome"/>
</dbReference>
<dbReference type="Gene3D" id="3.40.50.150">
    <property type="entry name" value="Vaccinia Virus protein VP39"/>
    <property type="match status" value="1"/>
</dbReference>
<dbReference type="Pfam" id="PF05711">
    <property type="entry name" value="TylF"/>
    <property type="match status" value="1"/>
</dbReference>
<evidence type="ECO:0000313" key="1">
    <source>
        <dbReference type="EMBL" id="VTR93087.1"/>
    </source>
</evidence>
<keyword evidence="2" id="KW-1185">Reference proteome</keyword>
<organism evidence="1 2">
    <name type="scientific">Gemmata massiliana</name>
    <dbReference type="NCBI Taxonomy" id="1210884"/>
    <lineage>
        <taxon>Bacteria</taxon>
        <taxon>Pseudomonadati</taxon>
        <taxon>Planctomycetota</taxon>
        <taxon>Planctomycetia</taxon>
        <taxon>Gemmatales</taxon>
        <taxon>Gemmataceae</taxon>
        <taxon>Gemmata</taxon>
    </lineage>
</organism>
<proteinExistence type="predicted"/>
<dbReference type="InterPro" id="IPR008884">
    <property type="entry name" value="TylF_MeTrfase"/>
</dbReference>
<protein>
    <recommendedName>
        <fullName evidence="3">Methyltransferase</fullName>
    </recommendedName>
</protein>
<dbReference type="AlphaFoldDB" id="A0A6P2CWX7"/>
<accession>A0A6P2CWX7</accession>
<dbReference type="EMBL" id="LR593886">
    <property type="protein sequence ID" value="VTR93087.1"/>
    <property type="molecule type" value="Genomic_DNA"/>
</dbReference>
<dbReference type="InterPro" id="IPR029063">
    <property type="entry name" value="SAM-dependent_MTases_sf"/>
</dbReference>
<evidence type="ECO:0000313" key="2">
    <source>
        <dbReference type="Proteomes" id="UP000464178"/>
    </source>
</evidence>
<dbReference type="SUPFAM" id="SSF53335">
    <property type="entry name" value="S-adenosyl-L-methionine-dependent methyltransferases"/>
    <property type="match status" value="1"/>
</dbReference>
<evidence type="ECO:0008006" key="3">
    <source>
        <dbReference type="Google" id="ProtNLM"/>
    </source>
</evidence>
<reference evidence="1 2" key="1">
    <citation type="submission" date="2019-05" db="EMBL/GenBank/DDBJ databases">
        <authorList>
            <consortium name="Science for Life Laboratories"/>
        </authorList>
    </citation>
    <scope>NUCLEOTIDE SEQUENCE [LARGE SCALE GENOMIC DNA]</scope>
    <source>
        <strain evidence="1">Soil9</strain>
    </source>
</reference>
<gene>
    <name evidence="1" type="ORF">SOIL9_46270</name>
</gene>
<dbReference type="KEGG" id="gms:SOIL9_46270"/>
<sequence>MRAFEEPHFARANAEGVKYLRSLGLPEPEIEWRTHILCWAARHALRLEGDFVECGVGYGFSSLVLCHYLDFNSTHRRFFLFDTFAGIPEAQMSATERTERLSDNRQMYPECFSTVVNTFEPFPKVQLVRGCVPQTLSQVEISKVSYLHIDMNIAAPELAAIEYFWPKLTPGAVVVFDDYGWEKYAEQQQILDAFARREGVMIATLASGQGLLIKS</sequence>
<dbReference type="PANTHER" id="PTHR40036:SF1">
    <property type="entry name" value="MACROCIN O-METHYLTRANSFERASE"/>
    <property type="match status" value="1"/>
</dbReference>
<name>A0A6P2CWX7_9BACT</name>
<dbReference type="PANTHER" id="PTHR40036">
    <property type="entry name" value="MACROCIN O-METHYLTRANSFERASE"/>
    <property type="match status" value="1"/>
</dbReference>